<evidence type="ECO:0000313" key="5">
    <source>
        <dbReference type="Proteomes" id="UP000189818"/>
    </source>
</evidence>
<dbReference type="GO" id="GO:0008237">
    <property type="term" value="F:metallopeptidase activity"/>
    <property type="evidence" value="ECO:0007669"/>
    <property type="project" value="UniProtKB-KW"/>
</dbReference>
<dbReference type="RefSeq" id="WP_125724923.1">
    <property type="nucleotide sequence ID" value="NZ_FUYM01000004.1"/>
</dbReference>
<dbReference type="Pfam" id="PF07364">
    <property type="entry name" value="DUF1485"/>
    <property type="match status" value="1"/>
</dbReference>
<comment type="cofactor">
    <cofactor evidence="1">
        <name>Zn(2+)</name>
        <dbReference type="ChEBI" id="CHEBI:29105"/>
    </cofactor>
    <text evidence="1">Binds 1 zinc ion per subunit.</text>
</comment>
<keyword evidence="1" id="KW-0479">Metal-binding</keyword>
<organism evidence="4 5">
    <name type="scientific">Rhizorhabdus histidinilytica</name>
    <dbReference type="NCBI Taxonomy" id="439228"/>
    <lineage>
        <taxon>Bacteria</taxon>
        <taxon>Pseudomonadati</taxon>
        <taxon>Pseudomonadota</taxon>
        <taxon>Alphaproteobacteria</taxon>
        <taxon>Sphingomonadales</taxon>
        <taxon>Sphingomonadaceae</taxon>
        <taxon>Rhizorhabdus</taxon>
    </lineage>
</organism>
<keyword evidence="5" id="KW-1185">Reference proteome</keyword>
<comment type="function">
    <text evidence="1">Involved in peptidolytic degradation of cyclic heptapeptide hepatotoxin microcystin (MC).</text>
</comment>
<dbReference type="Proteomes" id="UP000189818">
    <property type="component" value="Unassembled WGS sequence"/>
</dbReference>
<evidence type="ECO:0000259" key="2">
    <source>
        <dbReference type="Pfam" id="PF07171"/>
    </source>
</evidence>
<dbReference type="GO" id="GO:0046872">
    <property type="term" value="F:metal ion binding"/>
    <property type="evidence" value="ECO:0007669"/>
    <property type="project" value="UniProtKB-KW"/>
</dbReference>
<dbReference type="InterPro" id="IPR010799">
    <property type="entry name" value="MlrC_C"/>
</dbReference>
<keyword evidence="1" id="KW-0378">Hydrolase</keyword>
<dbReference type="InterPro" id="IPR009197">
    <property type="entry name" value="MlrC"/>
</dbReference>
<accession>A0A1T5CZA1</accession>
<feature type="domain" description="Microcystin LR degradation protein MlrC C-terminal" evidence="2">
    <location>
        <begin position="310"/>
        <end position="486"/>
    </location>
</feature>
<proteinExistence type="inferred from homology"/>
<evidence type="ECO:0000313" key="4">
    <source>
        <dbReference type="EMBL" id="SKB64540.1"/>
    </source>
</evidence>
<dbReference type="EMBL" id="FUYM01000004">
    <property type="protein sequence ID" value="SKB64540.1"/>
    <property type="molecule type" value="Genomic_DNA"/>
</dbReference>
<feature type="domain" description="Microcystin LR degradation protein MlrC N-terminal" evidence="3">
    <location>
        <begin position="11"/>
        <end position="298"/>
    </location>
</feature>
<reference evidence="5" key="1">
    <citation type="submission" date="2017-02" db="EMBL/GenBank/DDBJ databases">
        <authorList>
            <person name="Varghese N."/>
            <person name="Submissions S."/>
        </authorList>
    </citation>
    <scope>NUCLEOTIDE SEQUENCE [LARGE SCALE GENOMIC DNA]</scope>
    <source>
        <strain evidence="5">UM2</strain>
    </source>
</reference>
<dbReference type="AlphaFoldDB" id="A0A1T5CZA1"/>
<dbReference type="GO" id="GO:0006508">
    <property type="term" value="P:proteolysis"/>
    <property type="evidence" value="ECO:0007669"/>
    <property type="project" value="UniProtKB-KW"/>
</dbReference>
<evidence type="ECO:0000259" key="3">
    <source>
        <dbReference type="Pfam" id="PF07364"/>
    </source>
</evidence>
<name>A0A1T5CZA1_9SPHN</name>
<protein>
    <recommendedName>
        <fullName evidence="1">Microcystinase C</fullName>
        <shortName evidence="1">MlrC</shortName>
    </recommendedName>
</protein>
<dbReference type="STRING" id="439228.SAMN06295920_104421"/>
<dbReference type="PIRSF" id="PIRSF012702">
    <property type="entry name" value="UCP012702"/>
    <property type="match status" value="1"/>
</dbReference>
<sequence>MNGRTGPEPLRIYVAGLSHETNSFSPIPTSMRSFESDVCYRPGDEAGRAAALAFPGYGDAVAVARERGFSVVEGPCFWTQPSGPVTRALYEELREEILEGLRAAQPVDMVLLNLHGAMMAQGLDDCEGDLLAHVRRIVGPDMPIGALLDLHGNVSPQMIGSGTVIVGVKEYPHVDYRPRAGELVAILAEMAAGRVRPCTVWRSIPILSLQGTTEEPMRSLVAALSAYEERDHILSVTLMHGFPWSDWERTGASVLIVAAPGAEGAAKAIADEVAGRFVDNLEAAPAERLGVGEAVREALATPRGPGPVVIADSSDNPGGGAACDSSFLLRELLDRKVDRAAIGMIWDPQAAIIAADAGVGARMDLRIGGKIGALSGDPVDLAGAEVVAIRDDLRQRVFSDVPSDPLGLAIWLRVGGIDIVINSIRQQVFSPECFTGLGIDLAGKDVVVVKSSQHFRARFDPIARRTIYCNAPGSLSVELTALPYRHVGFVTGVGAFHIDRAVEWSCYPPSLSH</sequence>
<comment type="similarity">
    <text evidence="1">Belongs to the peptidase M81 family.</text>
</comment>
<dbReference type="Pfam" id="PF07171">
    <property type="entry name" value="MlrC_C"/>
    <property type="match status" value="1"/>
</dbReference>
<evidence type="ECO:0000256" key="1">
    <source>
        <dbReference type="PIRNR" id="PIRNR012702"/>
    </source>
</evidence>
<keyword evidence="1" id="KW-0645">Protease</keyword>
<dbReference type="OrthoDB" id="9782658at2"/>
<keyword evidence="1" id="KW-0482">Metalloprotease</keyword>
<dbReference type="InterPro" id="IPR015995">
    <property type="entry name" value="MlrC_N"/>
</dbReference>
<gene>
    <name evidence="4" type="ORF">SAMN06295920_104421</name>
</gene>